<accession>A0A8R1E2X8</accession>
<keyword evidence="6" id="KW-0732">Signal</keyword>
<dbReference type="SMART" id="SM00490">
    <property type="entry name" value="HELICc"/>
    <property type="match status" value="1"/>
</dbReference>
<keyword evidence="9" id="KW-1185">Reference proteome</keyword>
<sequence>MERVMVLKICMNLFALHLALGDSLQKPEKLIATSVAARGLDVKNLILVVNYDCPNHYEDYVHRVGRTGRAGRKGYAYTFVLPEHQEKMAGEICRAFETAGVKPPADLKAMFERFKKEMEADGKTVNLGSRKGFFGSGYKYDEGEAEADANKKKMARLVHGMEAGGDDDDDLDEQLDRMIMTTRRVKKRGQSDKPSTSGGAKNDKNLEKRKETAMQAAEALNAK</sequence>
<keyword evidence="1" id="KW-0547">Nucleotide-binding</keyword>
<evidence type="ECO:0000256" key="1">
    <source>
        <dbReference type="ARBA" id="ARBA00022741"/>
    </source>
</evidence>
<dbReference type="InterPro" id="IPR050079">
    <property type="entry name" value="DEAD_box_RNA_helicase"/>
</dbReference>
<organism evidence="8 9">
    <name type="scientific">Caenorhabditis japonica</name>
    <dbReference type="NCBI Taxonomy" id="281687"/>
    <lineage>
        <taxon>Eukaryota</taxon>
        <taxon>Metazoa</taxon>
        <taxon>Ecdysozoa</taxon>
        <taxon>Nematoda</taxon>
        <taxon>Chromadorea</taxon>
        <taxon>Rhabditida</taxon>
        <taxon>Rhabditina</taxon>
        <taxon>Rhabditomorpha</taxon>
        <taxon>Rhabditoidea</taxon>
        <taxon>Rhabditidae</taxon>
        <taxon>Peloderinae</taxon>
        <taxon>Caenorhabditis</taxon>
    </lineage>
</organism>
<proteinExistence type="predicted"/>
<dbReference type="CDD" id="cd18787">
    <property type="entry name" value="SF2_C_DEAD"/>
    <property type="match status" value="1"/>
</dbReference>
<keyword evidence="2" id="KW-0378">Hydrolase</keyword>
<protein>
    <submittedName>
        <fullName evidence="8">Helicase C-terminal domain-containing protein</fullName>
    </submittedName>
</protein>
<dbReference type="Pfam" id="PF00271">
    <property type="entry name" value="Helicase_C"/>
    <property type="match status" value="1"/>
</dbReference>
<dbReference type="PANTHER" id="PTHR47959">
    <property type="entry name" value="ATP-DEPENDENT RNA HELICASE RHLE-RELATED"/>
    <property type="match status" value="1"/>
</dbReference>
<evidence type="ECO:0000313" key="9">
    <source>
        <dbReference type="Proteomes" id="UP000005237"/>
    </source>
</evidence>
<evidence type="ECO:0000256" key="6">
    <source>
        <dbReference type="SAM" id="SignalP"/>
    </source>
</evidence>
<reference evidence="8" key="2">
    <citation type="submission" date="2022-06" db="UniProtKB">
        <authorList>
            <consortium name="EnsemblMetazoa"/>
        </authorList>
    </citation>
    <scope>IDENTIFICATION</scope>
    <source>
        <strain evidence="8">DF5081</strain>
    </source>
</reference>
<dbReference type="PANTHER" id="PTHR47959:SF1">
    <property type="entry name" value="ATP-DEPENDENT RNA HELICASE DBPA"/>
    <property type="match status" value="1"/>
</dbReference>
<reference evidence="9" key="1">
    <citation type="submission" date="2010-08" db="EMBL/GenBank/DDBJ databases">
        <authorList>
            <consortium name="Caenorhabditis japonica Sequencing Consortium"/>
            <person name="Wilson R.K."/>
        </authorList>
    </citation>
    <scope>NUCLEOTIDE SEQUENCE [LARGE SCALE GENOMIC DNA]</scope>
    <source>
        <strain evidence="9">DF5081</strain>
    </source>
</reference>
<feature type="compositionally biased region" description="Basic and acidic residues" evidence="5">
    <location>
        <begin position="201"/>
        <end position="212"/>
    </location>
</feature>
<evidence type="ECO:0000256" key="5">
    <source>
        <dbReference type="SAM" id="MobiDB-lite"/>
    </source>
</evidence>
<dbReference type="Proteomes" id="UP000005237">
    <property type="component" value="Unassembled WGS sequence"/>
</dbReference>
<dbReference type="PROSITE" id="PS51194">
    <property type="entry name" value="HELICASE_CTER"/>
    <property type="match status" value="1"/>
</dbReference>
<dbReference type="EnsemblMetazoa" id="CJA19444a.1">
    <property type="protein sequence ID" value="CJA19444a.1"/>
    <property type="gene ID" value="WBGene00138648"/>
</dbReference>
<evidence type="ECO:0000256" key="2">
    <source>
        <dbReference type="ARBA" id="ARBA00022801"/>
    </source>
</evidence>
<evidence type="ECO:0000256" key="3">
    <source>
        <dbReference type="ARBA" id="ARBA00022806"/>
    </source>
</evidence>
<dbReference type="GO" id="GO:0003724">
    <property type="term" value="F:RNA helicase activity"/>
    <property type="evidence" value="ECO:0007669"/>
    <property type="project" value="TreeGrafter"/>
</dbReference>
<keyword evidence="3" id="KW-0347">Helicase</keyword>
<dbReference type="GO" id="GO:0016787">
    <property type="term" value="F:hydrolase activity"/>
    <property type="evidence" value="ECO:0007669"/>
    <property type="project" value="UniProtKB-KW"/>
</dbReference>
<dbReference type="GO" id="GO:0005524">
    <property type="term" value="F:ATP binding"/>
    <property type="evidence" value="ECO:0007669"/>
    <property type="project" value="UniProtKB-KW"/>
</dbReference>
<evidence type="ECO:0000313" key="8">
    <source>
        <dbReference type="EnsemblMetazoa" id="CJA19444a.1"/>
    </source>
</evidence>
<dbReference type="SUPFAM" id="SSF52540">
    <property type="entry name" value="P-loop containing nucleoside triphosphate hydrolases"/>
    <property type="match status" value="1"/>
</dbReference>
<feature type="signal peptide" evidence="6">
    <location>
        <begin position="1"/>
        <end position="21"/>
    </location>
</feature>
<feature type="chain" id="PRO_5035762114" evidence="6">
    <location>
        <begin position="22"/>
        <end position="223"/>
    </location>
</feature>
<name>A0A8R1E2X8_CAEJA</name>
<evidence type="ECO:0000259" key="7">
    <source>
        <dbReference type="PROSITE" id="PS51194"/>
    </source>
</evidence>
<dbReference type="AlphaFoldDB" id="A0A8R1E2X8"/>
<dbReference type="InterPro" id="IPR027417">
    <property type="entry name" value="P-loop_NTPase"/>
</dbReference>
<feature type="region of interest" description="Disordered" evidence="5">
    <location>
        <begin position="180"/>
        <end position="223"/>
    </location>
</feature>
<dbReference type="GO" id="GO:0005829">
    <property type="term" value="C:cytosol"/>
    <property type="evidence" value="ECO:0007669"/>
    <property type="project" value="TreeGrafter"/>
</dbReference>
<evidence type="ECO:0000256" key="4">
    <source>
        <dbReference type="ARBA" id="ARBA00022840"/>
    </source>
</evidence>
<dbReference type="InterPro" id="IPR001650">
    <property type="entry name" value="Helicase_C-like"/>
</dbReference>
<dbReference type="Gene3D" id="3.40.50.300">
    <property type="entry name" value="P-loop containing nucleotide triphosphate hydrolases"/>
    <property type="match status" value="1"/>
</dbReference>
<feature type="domain" description="Helicase C-terminal" evidence="7">
    <location>
        <begin position="1"/>
        <end position="111"/>
    </location>
</feature>
<keyword evidence="4" id="KW-0067">ATP-binding</keyword>